<dbReference type="GO" id="GO:0016404">
    <property type="term" value="F:15-hydroxyprostaglandin dehydrogenase (NAD+) activity"/>
    <property type="evidence" value="ECO:0007669"/>
    <property type="project" value="UniProtKB-EC"/>
</dbReference>
<comment type="catalytic activity">
    <reaction evidence="11">
        <text>14-hydroxy-(4Z,7Z,10Z,12E,16Z,19Z)-docosahexaenoate + NAD(+) = 14-oxo-(4Z,7Z,10Z,12E,16Z,19Z)-docosahexaenoate + NADH + H(+)</text>
        <dbReference type="Rhea" id="RHEA:48952"/>
        <dbReference type="ChEBI" id="CHEBI:15378"/>
        <dbReference type="ChEBI" id="CHEBI:57540"/>
        <dbReference type="ChEBI" id="CHEBI:57945"/>
        <dbReference type="ChEBI" id="CHEBI:90866"/>
        <dbReference type="ChEBI" id="CHEBI:90867"/>
    </reaction>
    <physiologicalReaction direction="left-to-right" evidence="11">
        <dbReference type="Rhea" id="RHEA:48953"/>
    </physiologicalReaction>
</comment>
<organism evidence="23">
    <name type="scientific">Ixodes ricinus</name>
    <name type="common">Common tick</name>
    <name type="synonym">Acarus ricinus</name>
    <dbReference type="NCBI Taxonomy" id="34613"/>
    <lineage>
        <taxon>Eukaryota</taxon>
        <taxon>Metazoa</taxon>
        <taxon>Ecdysozoa</taxon>
        <taxon>Arthropoda</taxon>
        <taxon>Chelicerata</taxon>
        <taxon>Arachnida</taxon>
        <taxon>Acari</taxon>
        <taxon>Parasitiformes</taxon>
        <taxon>Ixodida</taxon>
        <taxon>Ixodoidea</taxon>
        <taxon>Ixodidae</taxon>
        <taxon>Ixodinae</taxon>
        <taxon>Ixodes</taxon>
    </lineage>
</organism>
<dbReference type="PANTHER" id="PTHR44229">
    <property type="entry name" value="15-HYDROXYPROSTAGLANDIN DEHYDROGENASE [NAD(+)]"/>
    <property type="match status" value="1"/>
</dbReference>
<dbReference type="EC" id="1.1.1.232" evidence="4"/>
<keyword evidence="2" id="KW-0560">Oxidoreductase</keyword>
<evidence type="ECO:0000256" key="19">
    <source>
        <dbReference type="ARBA" id="ARBA00048921"/>
    </source>
</evidence>
<evidence type="ECO:0000313" key="23">
    <source>
        <dbReference type="EMBL" id="JAP72297.1"/>
    </source>
</evidence>
<evidence type="ECO:0000256" key="14">
    <source>
        <dbReference type="ARBA" id="ARBA00048170"/>
    </source>
</evidence>
<comment type="catalytic activity">
    <reaction evidence="12">
        <text>15-oxo-(5S,6R)-dihydroxy-(7E,9E,11Z)-eicosatrienoate + NADH + H(+) = (5S,6R,15S)-trihydroxy-(7E,9E,11Z)-eicosatrienoate + NAD(+)</text>
        <dbReference type="Rhea" id="RHEA:41596"/>
        <dbReference type="ChEBI" id="CHEBI:15378"/>
        <dbReference type="ChEBI" id="CHEBI:57540"/>
        <dbReference type="ChEBI" id="CHEBI:57945"/>
        <dbReference type="ChEBI" id="CHEBI:78325"/>
        <dbReference type="ChEBI" id="CHEBI:78329"/>
    </reaction>
    <physiologicalReaction direction="left-to-right" evidence="12">
        <dbReference type="Rhea" id="RHEA:41597"/>
    </physiologicalReaction>
</comment>
<protein>
    <recommendedName>
        <fullName evidence="5">15-hydroxyprostaglandin dehydrogenase [NAD(+)]</fullName>
        <ecNumber evidence="3">1.1.1.141</ecNumber>
        <ecNumber evidence="4">1.1.1.232</ecNumber>
    </recommendedName>
    <alternativeName>
        <fullName evidence="7">Eicosanoid/docosanoid dehydrogenase [NAD(+)]</fullName>
    </alternativeName>
    <alternativeName>
        <fullName evidence="6">Prostaglandin dehydrogenase 1</fullName>
    </alternativeName>
</protein>
<dbReference type="PANTHER" id="PTHR44229:SF4">
    <property type="entry name" value="15-HYDROXYPROSTAGLANDIN DEHYDROGENASE [NAD(+)]"/>
    <property type="match status" value="1"/>
</dbReference>
<dbReference type="Pfam" id="PF00106">
    <property type="entry name" value="adh_short"/>
    <property type="match status" value="1"/>
</dbReference>
<comment type="catalytic activity">
    <reaction evidence="14">
        <text>resolvin D1 + NAD(+) = 17-oxoresolvin D1 + NADH + H(+)</text>
        <dbReference type="Rhea" id="RHEA:50128"/>
        <dbReference type="ChEBI" id="CHEBI:15378"/>
        <dbReference type="ChEBI" id="CHEBI:57540"/>
        <dbReference type="ChEBI" id="CHEBI:57945"/>
        <dbReference type="ChEBI" id="CHEBI:132079"/>
        <dbReference type="ChEBI" id="CHEBI:132081"/>
    </reaction>
    <physiologicalReaction direction="left-to-right" evidence="14">
        <dbReference type="Rhea" id="RHEA:50129"/>
    </physiologicalReaction>
</comment>
<evidence type="ECO:0000256" key="3">
    <source>
        <dbReference type="ARBA" id="ARBA00038968"/>
    </source>
</evidence>
<comment type="catalytic activity">
    <reaction evidence="16">
        <text>lipoxin A4 + NAD(+) = 15-oxo-(5S,6R)-dihydroxy-(7E,9E,11Z,13E)-eicosatetraenoate + NADH + H(+)</text>
        <dbReference type="Rhea" id="RHEA:41572"/>
        <dbReference type="ChEBI" id="CHEBI:15378"/>
        <dbReference type="ChEBI" id="CHEBI:57540"/>
        <dbReference type="ChEBI" id="CHEBI:57945"/>
        <dbReference type="ChEBI" id="CHEBI:67026"/>
        <dbReference type="ChEBI" id="CHEBI:78311"/>
    </reaction>
    <physiologicalReaction direction="left-to-right" evidence="16">
        <dbReference type="Rhea" id="RHEA:41573"/>
    </physiologicalReaction>
</comment>
<name>A0A131Y0A0_IXORI</name>
<evidence type="ECO:0000256" key="15">
    <source>
        <dbReference type="ARBA" id="ARBA00048393"/>
    </source>
</evidence>
<dbReference type="AlphaFoldDB" id="A0A131Y0A0"/>
<evidence type="ECO:0000256" key="18">
    <source>
        <dbReference type="ARBA" id="ARBA00048739"/>
    </source>
</evidence>
<accession>A0A131Y0A0</accession>
<comment type="catalytic activity">
    <reaction evidence="15">
        <text>resolvin D2 + NAD(+) = 7-oxoresolvin D2 + NADH + H(+)</text>
        <dbReference type="Rhea" id="RHEA:53584"/>
        <dbReference type="ChEBI" id="CHEBI:15378"/>
        <dbReference type="ChEBI" id="CHEBI:57540"/>
        <dbReference type="ChEBI" id="CHEBI:57945"/>
        <dbReference type="ChEBI" id="CHEBI:133367"/>
        <dbReference type="ChEBI" id="CHEBI:137497"/>
    </reaction>
    <physiologicalReaction direction="left-to-right" evidence="15">
        <dbReference type="Rhea" id="RHEA:53585"/>
    </physiologicalReaction>
</comment>
<comment type="catalytic activity">
    <reaction evidence="20">
        <text>(15S)-hydroxy-(5Z,8Z,11Z,13E)-eicosatetraenoate + NAD(+) = 15-oxo-(5Z,8Z,11Z,13E)-eicosatetraenoate + NADH + H(+)</text>
        <dbReference type="Rhea" id="RHEA:23260"/>
        <dbReference type="ChEBI" id="CHEBI:15378"/>
        <dbReference type="ChEBI" id="CHEBI:57409"/>
        <dbReference type="ChEBI" id="CHEBI:57410"/>
        <dbReference type="ChEBI" id="CHEBI:57540"/>
        <dbReference type="ChEBI" id="CHEBI:57945"/>
        <dbReference type="EC" id="1.1.1.232"/>
    </reaction>
    <physiologicalReaction direction="left-to-right" evidence="20">
        <dbReference type="Rhea" id="RHEA:23261"/>
    </physiologicalReaction>
</comment>
<proteinExistence type="evidence at transcript level"/>
<evidence type="ECO:0000256" key="4">
    <source>
        <dbReference type="ARBA" id="ARBA00039060"/>
    </source>
</evidence>
<dbReference type="FunFam" id="3.40.50.720:FF:000149">
    <property type="entry name" value="15-hydroxyprostaglandin dehydrogenase [NAD(+)]"/>
    <property type="match status" value="1"/>
</dbReference>
<evidence type="ECO:0000256" key="7">
    <source>
        <dbReference type="ARBA" id="ARBA00042026"/>
    </source>
</evidence>
<evidence type="ECO:0000256" key="11">
    <source>
        <dbReference type="ARBA" id="ARBA00048008"/>
    </source>
</evidence>
<evidence type="ECO:0000256" key="13">
    <source>
        <dbReference type="ARBA" id="ARBA00048144"/>
    </source>
</evidence>
<comment type="catalytic activity">
    <reaction evidence="10">
        <text>resolvin D1 + NAD(+) = 8-oxoresolvin D1 + NADH + H(+)</text>
        <dbReference type="Rhea" id="RHEA:50124"/>
        <dbReference type="ChEBI" id="CHEBI:15378"/>
        <dbReference type="ChEBI" id="CHEBI:57540"/>
        <dbReference type="ChEBI" id="CHEBI:57945"/>
        <dbReference type="ChEBI" id="CHEBI:132079"/>
        <dbReference type="ChEBI" id="CHEBI:132080"/>
    </reaction>
    <physiologicalReaction direction="left-to-right" evidence="10">
        <dbReference type="Rhea" id="RHEA:50125"/>
    </physiologicalReaction>
</comment>
<evidence type="ECO:0000256" key="8">
    <source>
        <dbReference type="ARBA" id="ARBA00045705"/>
    </source>
</evidence>
<comment type="similarity">
    <text evidence="1 22">Belongs to the short-chain dehydrogenases/reductases (SDR) family.</text>
</comment>
<evidence type="ECO:0000256" key="16">
    <source>
        <dbReference type="ARBA" id="ARBA00048535"/>
    </source>
</evidence>
<comment type="catalytic activity">
    <reaction evidence="21">
        <text>resolvin E1 + NAD(+) = 18-oxo-resolvin E1 + NADH + H(+)</text>
        <dbReference type="Rhea" id="RHEA:49244"/>
        <dbReference type="ChEBI" id="CHEBI:15378"/>
        <dbReference type="ChEBI" id="CHEBI:57540"/>
        <dbReference type="ChEBI" id="CHEBI:57945"/>
        <dbReference type="ChEBI" id="CHEBI:91000"/>
        <dbReference type="ChEBI" id="CHEBI:91001"/>
    </reaction>
    <physiologicalReaction direction="left-to-right" evidence="21">
        <dbReference type="Rhea" id="RHEA:49245"/>
    </physiologicalReaction>
</comment>
<dbReference type="PRINTS" id="PR00081">
    <property type="entry name" value="GDHRDH"/>
</dbReference>
<evidence type="ECO:0000256" key="5">
    <source>
        <dbReference type="ARBA" id="ARBA00040276"/>
    </source>
</evidence>
<evidence type="ECO:0000256" key="6">
    <source>
        <dbReference type="ARBA" id="ARBA00041812"/>
    </source>
</evidence>
<dbReference type="InterPro" id="IPR002347">
    <property type="entry name" value="SDR_fam"/>
</dbReference>
<comment type="catalytic activity">
    <reaction evidence="9">
        <text>prostaglandin E1 + NAD(+) = 15-oxoprostaglandin E1 + NADH + H(+)</text>
        <dbReference type="Rhea" id="RHEA:16477"/>
        <dbReference type="ChEBI" id="CHEBI:15378"/>
        <dbReference type="ChEBI" id="CHEBI:57397"/>
        <dbReference type="ChEBI" id="CHEBI:57401"/>
        <dbReference type="ChEBI" id="CHEBI:57540"/>
        <dbReference type="ChEBI" id="CHEBI:57945"/>
    </reaction>
    <physiologicalReaction direction="left-to-right" evidence="9">
        <dbReference type="Rhea" id="RHEA:16478"/>
    </physiologicalReaction>
</comment>
<evidence type="ECO:0000256" key="2">
    <source>
        <dbReference type="ARBA" id="ARBA00023002"/>
    </source>
</evidence>
<dbReference type="EMBL" id="GEFM01003499">
    <property type="protein sequence ID" value="JAP72297.1"/>
    <property type="molecule type" value="mRNA"/>
</dbReference>
<comment type="catalytic activity">
    <reaction evidence="19">
        <text>resolvin D2 + NAD(+) = 16-oxoresolvin D2 + NADH + H(+)</text>
        <dbReference type="Rhea" id="RHEA:53588"/>
        <dbReference type="ChEBI" id="CHEBI:15378"/>
        <dbReference type="ChEBI" id="CHEBI:57540"/>
        <dbReference type="ChEBI" id="CHEBI:57945"/>
        <dbReference type="ChEBI" id="CHEBI:133367"/>
        <dbReference type="ChEBI" id="CHEBI:137498"/>
    </reaction>
    <physiologicalReaction direction="left-to-right" evidence="19">
        <dbReference type="Rhea" id="RHEA:53589"/>
    </physiologicalReaction>
</comment>
<evidence type="ECO:0000256" key="9">
    <source>
        <dbReference type="ARBA" id="ARBA00047325"/>
    </source>
</evidence>
<comment type="catalytic activity">
    <reaction evidence="13">
        <text>(11R)-hydroxy-(5Z,8Z,12E,14Z)-eicosatetraenoate + NAD(+) = 11-oxo-(5Z,8Z,12E,14Z)-eicosatetraenoate + NADH + H(+)</text>
        <dbReference type="Rhea" id="RHEA:48640"/>
        <dbReference type="ChEBI" id="CHEBI:15378"/>
        <dbReference type="ChEBI" id="CHEBI:57540"/>
        <dbReference type="ChEBI" id="CHEBI:57945"/>
        <dbReference type="ChEBI" id="CHEBI:78836"/>
        <dbReference type="ChEBI" id="CHEBI:90697"/>
    </reaction>
    <physiologicalReaction direction="left-to-right" evidence="13">
        <dbReference type="Rhea" id="RHEA:48641"/>
    </physiologicalReaction>
</comment>
<evidence type="ECO:0000256" key="1">
    <source>
        <dbReference type="ARBA" id="ARBA00006484"/>
    </source>
</evidence>
<evidence type="ECO:0000256" key="22">
    <source>
        <dbReference type="RuleBase" id="RU000363"/>
    </source>
</evidence>
<dbReference type="EC" id="1.1.1.141" evidence="3"/>
<evidence type="ECO:0000256" key="21">
    <source>
        <dbReference type="ARBA" id="ARBA00049188"/>
    </source>
</evidence>
<sequence>MADLEGKVALVTGGAAGLGSAIAAALLAKGCKVALLDIDEKRGNKTAAEFQQKHEKESCVFYKCDVTSEGQLEDCFKNTRSKFGALDILVNNAGIFSEDNWRKMFAINIESVYSGILLGFKYMGKDKGYNGGHIINTASIVGIYVAPPAPAYNTSKCAVVAMTRAFGSKLHLDRHGVKVNCLCPDPIDTPLWTQITDHLSSDKKTVGGIDKFKQRVQQPEDVARGVIKLLEDGQNGAALLATNAQGLRYYNFQEPTLEV</sequence>
<dbReference type="GO" id="GO:0005737">
    <property type="term" value="C:cytoplasm"/>
    <property type="evidence" value="ECO:0007669"/>
    <property type="project" value="TreeGrafter"/>
</dbReference>
<dbReference type="PRINTS" id="PR00080">
    <property type="entry name" value="SDRFAMILY"/>
</dbReference>
<comment type="catalytic activity">
    <reaction evidence="17">
        <text>prostaglandin A1 + NAD(+) = 15-oxo-prostaglandin A1 + NADH + H(+)</text>
        <dbReference type="Rhea" id="RHEA:41263"/>
        <dbReference type="ChEBI" id="CHEBI:15378"/>
        <dbReference type="ChEBI" id="CHEBI:57398"/>
        <dbReference type="ChEBI" id="CHEBI:57540"/>
        <dbReference type="ChEBI" id="CHEBI:57945"/>
        <dbReference type="ChEBI" id="CHEBI:85072"/>
    </reaction>
    <physiologicalReaction direction="left-to-right" evidence="17">
        <dbReference type="Rhea" id="RHEA:41264"/>
    </physiologicalReaction>
</comment>
<dbReference type="InterPro" id="IPR036291">
    <property type="entry name" value="NAD(P)-bd_dom_sf"/>
</dbReference>
<evidence type="ECO:0000256" key="20">
    <source>
        <dbReference type="ARBA" id="ARBA00049151"/>
    </source>
</evidence>
<comment type="catalytic activity">
    <reaction evidence="18">
        <text>prostaglandin E2 + NAD(+) = 15-oxoprostaglandin E2 + NADH + H(+)</text>
        <dbReference type="Rhea" id="RHEA:11876"/>
        <dbReference type="ChEBI" id="CHEBI:15378"/>
        <dbReference type="ChEBI" id="CHEBI:57400"/>
        <dbReference type="ChEBI" id="CHEBI:57540"/>
        <dbReference type="ChEBI" id="CHEBI:57945"/>
        <dbReference type="ChEBI" id="CHEBI:606564"/>
        <dbReference type="EC" id="1.1.1.141"/>
    </reaction>
    <physiologicalReaction direction="left-to-right" evidence="18">
        <dbReference type="Rhea" id="RHEA:11877"/>
    </physiologicalReaction>
</comment>
<evidence type="ECO:0000256" key="12">
    <source>
        <dbReference type="ARBA" id="ARBA00048140"/>
    </source>
</evidence>
<reference evidence="23" key="1">
    <citation type="submission" date="2016-02" db="EMBL/GenBank/DDBJ databases">
        <title>RNAseq analyses of the midgut from blood- or serum-fed Ixodes ricinus ticks.</title>
        <authorList>
            <person name="Perner J."/>
            <person name="Provaznik J."/>
            <person name="Schrenkova J."/>
            <person name="Urbanova V."/>
            <person name="Ribeiro J.M."/>
            <person name="Kopacek P."/>
        </authorList>
    </citation>
    <scope>NUCLEOTIDE SEQUENCE</scope>
    <source>
        <tissue evidence="23">Gut</tissue>
    </source>
</reference>
<dbReference type="Gene3D" id="3.40.50.720">
    <property type="entry name" value="NAD(P)-binding Rossmann-like Domain"/>
    <property type="match status" value="1"/>
</dbReference>
<evidence type="ECO:0000256" key="10">
    <source>
        <dbReference type="ARBA" id="ARBA00047672"/>
    </source>
</evidence>
<dbReference type="GO" id="GO:0047034">
    <property type="term" value="F:15-hydroxyicosatetraenoate dehydrogenase activity"/>
    <property type="evidence" value="ECO:0007669"/>
    <property type="project" value="UniProtKB-EC"/>
</dbReference>
<dbReference type="SUPFAM" id="SSF51735">
    <property type="entry name" value="NAD(P)-binding Rossmann-fold domains"/>
    <property type="match status" value="1"/>
</dbReference>
<comment type="function">
    <text evidence="8">Catalyzes the NAD-dependent dehydrogenation (oxidation) of a broad array of hydroxylated polyunsaturated fatty acids (mainly eicosanoids and docosanoids, including prostaglandins, lipoxins and resolvins), yielding their corresponding keto (oxo) metabolites. Decreases the levels of the pro-proliferative prostaglandins such as prostaglandin E2 (whose activity is increased in cancer because of an increase in the expression of cyclooxygenase 2) and generates oxo-fatty acid products that can profoundly influence cell function by abrogating pro-inflammatory cytokine expression. Converts resolvins E1, D1 and D2 to their oxo products, which represents a mode of resolvin inactivation. Resolvin E1 plays important roles during the resolution phase of acute inflammation, while resolvins D1 and D2 have a unique role in obesity-induced adipose inflammation.</text>
</comment>
<evidence type="ECO:0000256" key="17">
    <source>
        <dbReference type="ARBA" id="ARBA00048611"/>
    </source>
</evidence>